<evidence type="ECO:0000313" key="2">
    <source>
        <dbReference type="EMBL" id="KKS47491.1"/>
    </source>
</evidence>
<feature type="signal peptide" evidence="1">
    <location>
        <begin position="1"/>
        <end position="26"/>
    </location>
</feature>
<dbReference type="PATRIC" id="fig|1618756.3.peg.516"/>
<comment type="caution">
    <text evidence="2">The sequence shown here is derived from an EMBL/GenBank/DDBJ whole genome shotgun (WGS) entry which is preliminary data.</text>
</comment>
<keyword evidence="1" id="KW-0732">Signal</keyword>
<evidence type="ECO:0000256" key="1">
    <source>
        <dbReference type="SAM" id="SignalP"/>
    </source>
</evidence>
<evidence type="ECO:0000313" key="3">
    <source>
        <dbReference type="Proteomes" id="UP000034704"/>
    </source>
</evidence>
<feature type="chain" id="PRO_5002536178" evidence="1">
    <location>
        <begin position="27"/>
        <end position="556"/>
    </location>
</feature>
<organism evidence="2 3">
    <name type="scientific">Candidatus Nomurabacteria bacterium GW2011_GWC2_42_20</name>
    <dbReference type="NCBI Taxonomy" id="1618756"/>
    <lineage>
        <taxon>Bacteria</taxon>
        <taxon>Candidatus Nomuraibacteriota</taxon>
    </lineage>
</organism>
<dbReference type="EMBL" id="LCDG01000007">
    <property type="protein sequence ID" value="KKS47491.1"/>
    <property type="molecule type" value="Genomic_DNA"/>
</dbReference>
<dbReference type="Proteomes" id="UP000034704">
    <property type="component" value="Unassembled WGS sequence"/>
</dbReference>
<name>A0A0G1BMI0_9BACT</name>
<reference evidence="2 3" key="1">
    <citation type="journal article" date="2015" name="Nature">
        <title>rRNA introns, odd ribosomes, and small enigmatic genomes across a large radiation of phyla.</title>
        <authorList>
            <person name="Brown C.T."/>
            <person name="Hug L.A."/>
            <person name="Thomas B.C."/>
            <person name="Sharon I."/>
            <person name="Castelle C.J."/>
            <person name="Singh A."/>
            <person name="Wilkins M.J."/>
            <person name="Williams K.H."/>
            <person name="Banfield J.F."/>
        </authorList>
    </citation>
    <scope>NUCLEOTIDE SEQUENCE [LARGE SCALE GENOMIC DNA]</scope>
</reference>
<sequence>MKNIIQALKVVALALMLSFGISYVYAWTAPTVTPPGGNVSAPVNVSSTTQYKEGVLGVGGLIRGYTNAIFDGNVGIGTTNPYLPLVVYSSSANGSAMTIDRPAGLAGMYQIRTNGSARWVFGGNATAETGSNAGSDFQMTSYTDAGGGLADTFFIKRSTGNVGIGTVSPAQKLSVAGIIESTSGGIKFPDSTVQTTAAAGGVTPPAGSEFLDTSATAQTKVGTLIVGGLKIPGGTTGKVLISDAVGNASWGTNPVSTVSGGMLPRESFYNNVAFNGTQANVFTAPAGVTEVIVEVFGSGGGGGAGYIGGSNGATGGTSSFGPTTSPFISATSGSGGGVGTSDGCWDTCTYTNGAAGASGTGSGGYVNSRLYSLDQFGSGGSGGFHFARGGTGGRGGYSKGIVPVTPGTTYTVTVGTGGAGGCYYGYYCGSAGSNGFVRVSYLGDVTLTPLQKCANAGGMALDANGNCTYTYSNLMGTFGWSRELRNGDGQYVCANAGGKPTWTYLSNTTSTHGTSCGGNYGLVYWGGTSFVNWGEFGGICGGNITVESTVTCKVPM</sequence>
<protein>
    <submittedName>
        <fullName evidence="2">PE-PGRS family protein</fullName>
    </submittedName>
</protein>
<gene>
    <name evidence="2" type="ORF">UV12_C0007G0031</name>
</gene>
<accession>A0A0G1BMI0</accession>
<proteinExistence type="predicted"/>
<dbReference type="STRING" id="1618756.UV12_C0007G0031"/>
<dbReference type="AlphaFoldDB" id="A0A0G1BMI0"/>